<accession>A0AAX1G0M5</accession>
<geneLocation type="plasmid" evidence="4">
    <name>pvpsd2016-3</name>
</geneLocation>
<protein>
    <submittedName>
        <fullName evidence="3">TIGR03745 family integrating conjugative element membrane protein</fullName>
    </submittedName>
</protein>
<organism evidence="3 4">
    <name type="scientific">Vibrio parahaemolyticus</name>
    <dbReference type="NCBI Taxonomy" id="670"/>
    <lineage>
        <taxon>Bacteria</taxon>
        <taxon>Pseudomonadati</taxon>
        <taxon>Pseudomonadota</taxon>
        <taxon>Gammaproteobacteria</taxon>
        <taxon>Vibrionales</taxon>
        <taxon>Vibrionaceae</taxon>
        <taxon>Vibrio</taxon>
    </lineage>
</organism>
<evidence type="ECO:0000256" key="2">
    <source>
        <dbReference type="SAM" id="SignalP"/>
    </source>
</evidence>
<dbReference type="InterPro" id="IPR021356">
    <property type="entry name" value="Integr_conj_element_PFL4702"/>
</dbReference>
<feature type="transmembrane region" description="Helical" evidence="1">
    <location>
        <begin position="82"/>
        <end position="100"/>
    </location>
</feature>
<keyword evidence="2" id="KW-0732">Signal</keyword>
<keyword evidence="3" id="KW-0614">Plasmid</keyword>
<evidence type="ECO:0000313" key="3">
    <source>
        <dbReference type="EMBL" id="QHH13201.1"/>
    </source>
</evidence>
<dbReference type="Pfam" id="PF11190">
    <property type="entry name" value="DUF2976"/>
    <property type="match status" value="1"/>
</dbReference>
<dbReference type="NCBIfam" id="TIGR03745">
    <property type="entry name" value="conj_TIGR03745"/>
    <property type="match status" value="1"/>
</dbReference>
<dbReference type="EMBL" id="CP034302">
    <property type="protein sequence ID" value="QHH13201.1"/>
    <property type="molecule type" value="Genomic_DNA"/>
</dbReference>
<reference evidence="3 4" key="1">
    <citation type="submission" date="2018-12" db="EMBL/GenBank/DDBJ databases">
        <title>Genomic insights into the evolutionary origins and pathogenicity of five Vibrio parahaemolyticus strains isolated from the shrimp with acute hepatopancreatic necrosis disease (AHPND).</title>
        <authorList>
            <person name="Yang Q."/>
            <person name="Dong X."/>
            <person name="Xie G."/>
            <person name="Fu S."/>
            <person name="Zou P."/>
            <person name="Sun J."/>
            <person name="Wang Y."/>
            <person name="Huang J."/>
        </authorList>
    </citation>
    <scope>NUCLEOTIDE SEQUENCE [LARGE SCALE GENOMIC DNA]</scope>
    <source>
        <strain evidence="3 4">20160303005-1</strain>
        <plasmid evidence="4">pvpsd2016-3</plasmid>
    </source>
</reference>
<evidence type="ECO:0000313" key="4">
    <source>
        <dbReference type="Proteomes" id="UP000464718"/>
    </source>
</evidence>
<name>A0AAX1G0M5_VIBPH</name>
<feature type="signal peptide" evidence="2">
    <location>
        <begin position="1"/>
        <end position="18"/>
    </location>
</feature>
<proteinExistence type="predicted"/>
<feature type="transmembrane region" description="Helical" evidence="1">
    <location>
        <begin position="42"/>
        <end position="62"/>
    </location>
</feature>
<dbReference type="RefSeq" id="WP_086482443.1">
    <property type="nucleotide sequence ID" value="NZ_CP034302.1"/>
</dbReference>
<dbReference type="AlphaFoldDB" id="A0AAX1G0M5"/>
<feature type="chain" id="PRO_5043443834" evidence="2">
    <location>
        <begin position="19"/>
        <end position="110"/>
    </location>
</feature>
<keyword evidence="1" id="KW-0812">Transmembrane</keyword>
<gene>
    <name evidence="3" type="ORF">EHC69_28490</name>
</gene>
<sequence>MKRWFTFSSVLIGTQAQASIPTNNDPTQGGSDNILELIYNYAYDILLYGGGMFIAFCFIYFLGHMWDLYSKTRERQATKKDLLSDGIIGAVLLLLSIWGLNYGLDILKGV</sequence>
<dbReference type="Proteomes" id="UP000464718">
    <property type="component" value="Plasmid pvpsd2016-3"/>
</dbReference>
<evidence type="ECO:0000256" key="1">
    <source>
        <dbReference type="SAM" id="Phobius"/>
    </source>
</evidence>
<keyword evidence="1" id="KW-0472">Membrane</keyword>
<keyword evidence="1" id="KW-1133">Transmembrane helix</keyword>